<dbReference type="SMART" id="SM00388">
    <property type="entry name" value="HisKA"/>
    <property type="match status" value="1"/>
</dbReference>
<proteinExistence type="predicted"/>
<dbReference type="Gene3D" id="3.30.450.20">
    <property type="entry name" value="PAS domain"/>
    <property type="match status" value="4"/>
</dbReference>
<organism evidence="12 13">
    <name type="scientific">Robertmurraya mangrovi</name>
    <dbReference type="NCBI Taxonomy" id="3098077"/>
    <lineage>
        <taxon>Bacteria</taxon>
        <taxon>Bacillati</taxon>
        <taxon>Bacillota</taxon>
        <taxon>Bacilli</taxon>
        <taxon>Bacillales</taxon>
        <taxon>Bacillaceae</taxon>
        <taxon>Robertmurraya</taxon>
    </lineage>
</organism>
<evidence type="ECO:0000256" key="4">
    <source>
        <dbReference type="ARBA" id="ARBA00022679"/>
    </source>
</evidence>
<dbReference type="Pfam" id="PF13426">
    <property type="entry name" value="PAS_9"/>
    <property type="match status" value="1"/>
</dbReference>
<keyword evidence="4" id="KW-0808">Transferase</keyword>
<feature type="domain" description="PAC" evidence="11">
    <location>
        <begin position="440"/>
        <end position="492"/>
    </location>
</feature>
<keyword evidence="3" id="KW-0597">Phosphoprotein</keyword>
<keyword evidence="5" id="KW-0547">Nucleotide-binding</keyword>
<evidence type="ECO:0000256" key="8">
    <source>
        <dbReference type="ARBA" id="ARBA00023012"/>
    </source>
</evidence>
<dbReference type="InterPro" id="IPR004358">
    <property type="entry name" value="Sig_transdc_His_kin-like_C"/>
</dbReference>
<dbReference type="InterPro" id="IPR013655">
    <property type="entry name" value="PAS_fold_3"/>
</dbReference>
<feature type="domain" description="PAS" evidence="10">
    <location>
        <begin position="122"/>
        <end position="192"/>
    </location>
</feature>
<sequence>MTSNGNMSTSMFEHFLSSFKEAIIMIDHNWTIRFINKKAEVLFDVKTNIIGKNIWSEMAESIRPYYEFYLNHAFEEDKITEFDHYYQEKAVWLKACAYPSEQGLTLHIKEQSNPVISNGLKESIHYDSLFKQNPDPVFSVDREGNYLSANDSFIKASEYSMDEIIQLNFSHLIHQEDLERVSNHFKKSLTGFPQVYETRCLTKYRKLLFIQIKNIPIIDQGEVIGVYGVVKDVTEQKKAEATSKQRETNLRLAMKIAKLGSWEWDVLNNVITLSEEHRRIIDLGSTSQLTFEEYMNYIHPSDRDYVQKNIEETFEGKPLNIDFRMIRSNGQMRYVEAVGEAFFNKIGQVYKVIGTTKDVTDRKFDQEKLRKSEELYNLITENSHDVIIFINSNRHFTYVSPAIKNLLGYEPENLIGRRGLDFIHPEDLEKLYISKEIDYYVSTSRYLHRNGHYVWVELSRKLIKDENGEVDKFLIIARDVTKRLEAEELMIKSEKLSLAGQLAAGIAHEVRNPLTAIKGFLQMMSKGYEMKAEYLEVIDVELTRIETILSELLLLAKPQSLKFKNHRVSSIIIQVVTLLETESNLKNVVLKIEQESNDFLIHCDENQMKQVFINFIKNGIESMPDGGEMIIKTESTEHSVLIHFIDQGSGIGESTLAKLGQPFFTTKEKGTGLGLATSFNIIENHHGEIAVESKVGFGTSFIIKLPLVKEMELVAVD</sequence>
<dbReference type="PANTHER" id="PTHR43065:SF34">
    <property type="entry name" value="SPORULATION KINASE A"/>
    <property type="match status" value="1"/>
</dbReference>
<keyword evidence="8" id="KW-0902">Two-component regulatory system</keyword>
<comment type="catalytic activity">
    <reaction evidence="1">
        <text>ATP + protein L-histidine = ADP + protein N-phospho-L-histidine.</text>
        <dbReference type="EC" id="2.7.13.3"/>
    </reaction>
</comment>
<evidence type="ECO:0000256" key="6">
    <source>
        <dbReference type="ARBA" id="ARBA00022777"/>
    </source>
</evidence>
<dbReference type="Pfam" id="PF08447">
    <property type="entry name" value="PAS_3"/>
    <property type="match status" value="2"/>
</dbReference>
<dbReference type="InterPro" id="IPR003661">
    <property type="entry name" value="HisK_dim/P_dom"/>
</dbReference>
<reference evidence="12 13" key="1">
    <citation type="submission" date="2023-11" db="EMBL/GenBank/DDBJ databases">
        <title>Bacillus jintuensis, isolated from a mudflat on the Beibu Gulf coast.</title>
        <authorList>
            <person name="Li M."/>
        </authorList>
    </citation>
    <scope>NUCLEOTIDE SEQUENCE [LARGE SCALE GENOMIC DNA]</scope>
    <source>
        <strain evidence="12 13">31A1R</strain>
    </source>
</reference>
<evidence type="ECO:0000313" key="12">
    <source>
        <dbReference type="EMBL" id="MDZ5473737.1"/>
    </source>
</evidence>
<evidence type="ECO:0000256" key="1">
    <source>
        <dbReference type="ARBA" id="ARBA00000085"/>
    </source>
</evidence>
<dbReference type="PANTHER" id="PTHR43065">
    <property type="entry name" value="SENSOR HISTIDINE KINASE"/>
    <property type="match status" value="1"/>
</dbReference>
<dbReference type="InterPro" id="IPR036097">
    <property type="entry name" value="HisK_dim/P_sf"/>
</dbReference>
<dbReference type="EC" id="2.7.13.3" evidence="2"/>
<dbReference type="Pfam" id="PF02518">
    <property type="entry name" value="HATPase_c"/>
    <property type="match status" value="1"/>
</dbReference>
<dbReference type="Gene3D" id="2.10.70.100">
    <property type="match status" value="1"/>
</dbReference>
<dbReference type="Gene3D" id="3.30.565.10">
    <property type="entry name" value="Histidine kinase-like ATPase, C-terminal domain"/>
    <property type="match status" value="1"/>
</dbReference>
<feature type="domain" description="PAC" evidence="11">
    <location>
        <begin position="194"/>
        <end position="245"/>
    </location>
</feature>
<dbReference type="NCBIfam" id="TIGR00229">
    <property type="entry name" value="sensory_box"/>
    <property type="match status" value="3"/>
</dbReference>
<dbReference type="SMART" id="SM00091">
    <property type="entry name" value="PAS"/>
    <property type="match status" value="4"/>
</dbReference>
<dbReference type="SUPFAM" id="SSF47384">
    <property type="entry name" value="Homodimeric domain of signal transducing histidine kinase"/>
    <property type="match status" value="1"/>
</dbReference>
<feature type="domain" description="PAC" evidence="11">
    <location>
        <begin position="319"/>
        <end position="371"/>
    </location>
</feature>
<dbReference type="Pfam" id="PF00512">
    <property type="entry name" value="HisKA"/>
    <property type="match status" value="1"/>
</dbReference>
<keyword evidence="6" id="KW-0418">Kinase</keyword>
<dbReference type="InterPro" id="IPR036890">
    <property type="entry name" value="HATPase_C_sf"/>
</dbReference>
<gene>
    <name evidence="12" type="ORF">SM124_18630</name>
</gene>
<dbReference type="InterPro" id="IPR000700">
    <property type="entry name" value="PAS-assoc_C"/>
</dbReference>
<keyword evidence="13" id="KW-1185">Reference proteome</keyword>
<dbReference type="EMBL" id="JAXOFX010000016">
    <property type="protein sequence ID" value="MDZ5473737.1"/>
    <property type="molecule type" value="Genomic_DNA"/>
</dbReference>
<dbReference type="PROSITE" id="PS50109">
    <property type="entry name" value="HIS_KIN"/>
    <property type="match status" value="1"/>
</dbReference>
<evidence type="ECO:0000256" key="5">
    <source>
        <dbReference type="ARBA" id="ARBA00022741"/>
    </source>
</evidence>
<dbReference type="InterPro" id="IPR000014">
    <property type="entry name" value="PAS"/>
</dbReference>
<dbReference type="InterPro" id="IPR003594">
    <property type="entry name" value="HATPase_dom"/>
</dbReference>
<dbReference type="SUPFAM" id="SSF55874">
    <property type="entry name" value="ATPase domain of HSP90 chaperone/DNA topoisomerase II/histidine kinase"/>
    <property type="match status" value="1"/>
</dbReference>
<dbReference type="InterPro" id="IPR001610">
    <property type="entry name" value="PAC"/>
</dbReference>
<dbReference type="Gene3D" id="1.10.287.130">
    <property type="match status" value="1"/>
</dbReference>
<keyword evidence="7" id="KW-0067">ATP-binding</keyword>
<evidence type="ECO:0000259" key="10">
    <source>
        <dbReference type="PROSITE" id="PS50112"/>
    </source>
</evidence>
<evidence type="ECO:0000256" key="3">
    <source>
        <dbReference type="ARBA" id="ARBA00022553"/>
    </source>
</evidence>
<feature type="domain" description="PAS" evidence="10">
    <location>
        <begin position="372"/>
        <end position="431"/>
    </location>
</feature>
<evidence type="ECO:0000259" key="9">
    <source>
        <dbReference type="PROSITE" id="PS50109"/>
    </source>
</evidence>
<evidence type="ECO:0000313" key="13">
    <source>
        <dbReference type="Proteomes" id="UP001290455"/>
    </source>
</evidence>
<dbReference type="SMART" id="SM00086">
    <property type="entry name" value="PAC"/>
    <property type="match status" value="3"/>
</dbReference>
<name>A0ABU5J310_9BACI</name>
<dbReference type="Proteomes" id="UP001290455">
    <property type="component" value="Unassembled WGS sequence"/>
</dbReference>
<dbReference type="Pfam" id="PF13188">
    <property type="entry name" value="PAS_8"/>
    <property type="match status" value="1"/>
</dbReference>
<dbReference type="PRINTS" id="PR00344">
    <property type="entry name" value="BCTRLSENSOR"/>
</dbReference>
<dbReference type="CDD" id="cd00082">
    <property type="entry name" value="HisKA"/>
    <property type="match status" value="1"/>
</dbReference>
<dbReference type="InterPro" id="IPR005467">
    <property type="entry name" value="His_kinase_dom"/>
</dbReference>
<dbReference type="SMART" id="SM00387">
    <property type="entry name" value="HATPase_c"/>
    <property type="match status" value="1"/>
</dbReference>
<evidence type="ECO:0000256" key="7">
    <source>
        <dbReference type="ARBA" id="ARBA00022840"/>
    </source>
</evidence>
<protein>
    <recommendedName>
        <fullName evidence="2">histidine kinase</fullName>
        <ecNumber evidence="2">2.7.13.3</ecNumber>
    </recommendedName>
</protein>
<evidence type="ECO:0000259" key="11">
    <source>
        <dbReference type="PROSITE" id="PS50113"/>
    </source>
</evidence>
<dbReference type="RefSeq" id="WP_322448031.1">
    <property type="nucleotide sequence ID" value="NZ_JAXOFX010000016.1"/>
</dbReference>
<evidence type="ECO:0000256" key="2">
    <source>
        <dbReference type="ARBA" id="ARBA00012438"/>
    </source>
</evidence>
<dbReference type="PROSITE" id="PS50112">
    <property type="entry name" value="PAS"/>
    <property type="match status" value="2"/>
</dbReference>
<accession>A0ABU5J310</accession>
<comment type="caution">
    <text evidence="12">The sequence shown here is derived from an EMBL/GenBank/DDBJ whole genome shotgun (WGS) entry which is preliminary data.</text>
</comment>
<dbReference type="InterPro" id="IPR035965">
    <property type="entry name" value="PAS-like_dom_sf"/>
</dbReference>
<dbReference type="SUPFAM" id="SSF55785">
    <property type="entry name" value="PYP-like sensor domain (PAS domain)"/>
    <property type="match status" value="4"/>
</dbReference>
<dbReference type="PROSITE" id="PS50113">
    <property type="entry name" value="PAC"/>
    <property type="match status" value="3"/>
</dbReference>
<dbReference type="CDD" id="cd00130">
    <property type="entry name" value="PAS"/>
    <property type="match status" value="3"/>
</dbReference>
<feature type="domain" description="Histidine kinase" evidence="9">
    <location>
        <begin position="505"/>
        <end position="709"/>
    </location>
</feature>